<dbReference type="GO" id="GO:0004674">
    <property type="term" value="F:protein serine/threonine kinase activity"/>
    <property type="evidence" value="ECO:0007669"/>
    <property type="project" value="TreeGrafter"/>
</dbReference>
<keyword evidence="3" id="KW-0418">Kinase</keyword>
<protein>
    <submittedName>
        <fullName evidence="6">HipA domain-containing protein</fullName>
    </submittedName>
</protein>
<evidence type="ECO:0000259" key="4">
    <source>
        <dbReference type="Pfam" id="PF07804"/>
    </source>
</evidence>
<evidence type="ECO:0000313" key="6">
    <source>
        <dbReference type="EMBL" id="SYX91071.1"/>
    </source>
</evidence>
<dbReference type="PANTHER" id="PTHR37419">
    <property type="entry name" value="SERINE/THREONINE-PROTEIN KINASE TOXIN HIPA"/>
    <property type="match status" value="1"/>
</dbReference>
<dbReference type="InterPro" id="IPR052028">
    <property type="entry name" value="HipA_Ser/Thr_kinase"/>
</dbReference>
<dbReference type="Pfam" id="PF13657">
    <property type="entry name" value="Couple_hipA"/>
    <property type="match status" value="1"/>
</dbReference>
<comment type="similarity">
    <text evidence="1">Belongs to the HipA Ser/Thr kinase family.</text>
</comment>
<keyword evidence="7" id="KW-1185">Reference proteome</keyword>
<organism evidence="6 7">
    <name type="scientific">Pseudomonas reidholzensis</name>
    <dbReference type="NCBI Taxonomy" id="1785162"/>
    <lineage>
        <taxon>Bacteria</taxon>
        <taxon>Pseudomonadati</taxon>
        <taxon>Pseudomonadota</taxon>
        <taxon>Gammaproteobacteria</taxon>
        <taxon>Pseudomonadales</taxon>
        <taxon>Pseudomonadaceae</taxon>
        <taxon>Pseudomonas</taxon>
    </lineage>
</organism>
<name>A0A383RXA5_9PSED</name>
<dbReference type="Gene3D" id="1.10.1070.20">
    <property type="match status" value="1"/>
</dbReference>
<feature type="domain" description="HipA N-terminal subdomain 1" evidence="5">
    <location>
        <begin position="4"/>
        <end position="115"/>
    </location>
</feature>
<evidence type="ECO:0000256" key="1">
    <source>
        <dbReference type="ARBA" id="ARBA00010164"/>
    </source>
</evidence>
<proteinExistence type="inferred from homology"/>
<accession>A0A383RXA5</accession>
<keyword evidence="2" id="KW-0808">Transferase</keyword>
<gene>
    <name evidence="6" type="ORF">CCOS865_03340</name>
</gene>
<evidence type="ECO:0000259" key="5">
    <source>
        <dbReference type="Pfam" id="PF13657"/>
    </source>
</evidence>
<feature type="domain" description="HipA-like C-terminal" evidence="4">
    <location>
        <begin position="172"/>
        <end position="405"/>
    </location>
</feature>
<dbReference type="AlphaFoldDB" id="A0A383RXA5"/>
<evidence type="ECO:0000256" key="2">
    <source>
        <dbReference type="ARBA" id="ARBA00022679"/>
    </source>
</evidence>
<dbReference type="OrthoDB" id="9805913at2"/>
<sequence>MIARIYLWDVYVGALNWNVDAQRGEFEYTPEFVRTGLEISPLHMPLREDYIYVFQGLGRDTFKGLPSVLADSLPDDFGNALIDAWLAQQGRDKATFSPVERLLYQGARGMGALEYRPAMAVEQNRAEHIQIDALVRLASEVLSDRESLAERLQAHDPSVDDAALQHLIQIGTSAGGARAKAVIAMNHKGEIRSGQVRAPAGFEYWLLKFDVAKDSKVLADSQGYGRIEYAYHLMARAAGIMMTECRLLEEGGRAHFMTKRFDRTVDGEKIHMATLCAIDHADFRKPGQYSYEEAFGVLRALGISRDGAEEFYRRMVFNVIARNQDDHTKNTAFMMDTDGSWYMTPAYDVSYSYLPGSFWVDSHQMTINGKRDEFSIEDLLSVAGQVRGMDAQQIIKEVSDAVEQWPSFAAQAGVSARATDKIAEVHRLYLGQGL</sequence>
<dbReference type="Pfam" id="PF07804">
    <property type="entry name" value="HipA_C"/>
    <property type="match status" value="1"/>
</dbReference>
<evidence type="ECO:0000313" key="7">
    <source>
        <dbReference type="Proteomes" id="UP000263595"/>
    </source>
</evidence>
<dbReference type="PANTHER" id="PTHR37419:SF8">
    <property type="entry name" value="TOXIN YJJJ"/>
    <property type="match status" value="1"/>
</dbReference>
<evidence type="ECO:0000256" key="3">
    <source>
        <dbReference type="ARBA" id="ARBA00022777"/>
    </source>
</evidence>
<dbReference type="InterPro" id="IPR012893">
    <property type="entry name" value="HipA-like_C"/>
</dbReference>
<dbReference type="Proteomes" id="UP000263595">
    <property type="component" value="Unassembled WGS sequence"/>
</dbReference>
<dbReference type="EMBL" id="UNOZ01000025">
    <property type="protein sequence ID" value="SYX91071.1"/>
    <property type="molecule type" value="Genomic_DNA"/>
</dbReference>
<dbReference type="RefSeq" id="WP_119142879.1">
    <property type="nucleotide sequence ID" value="NZ_CBCSFL010000018.1"/>
</dbReference>
<dbReference type="InterPro" id="IPR017508">
    <property type="entry name" value="HipA_N1"/>
</dbReference>
<dbReference type="GO" id="GO:0005829">
    <property type="term" value="C:cytosol"/>
    <property type="evidence" value="ECO:0007669"/>
    <property type="project" value="TreeGrafter"/>
</dbReference>
<reference evidence="7" key="1">
    <citation type="submission" date="2018-08" db="EMBL/GenBank/DDBJ databases">
        <authorList>
            <person name="Blom J."/>
        </authorList>
    </citation>
    <scope>NUCLEOTIDE SEQUENCE [LARGE SCALE GENOMIC DNA]</scope>
    <source>
        <strain evidence="7">CCOS 865</strain>
    </source>
</reference>